<feature type="transmembrane region" description="Helical" evidence="2">
    <location>
        <begin position="195"/>
        <end position="215"/>
    </location>
</feature>
<keyword evidence="2" id="KW-1133">Transmembrane helix</keyword>
<proteinExistence type="predicted"/>
<keyword evidence="4" id="KW-1185">Reference proteome</keyword>
<comment type="caution">
    <text evidence="3">The sequence shown here is derived from an EMBL/GenBank/DDBJ whole genome shotgun (WGS) entry which is preliminary data.</text>
</comment>
<dbReference type="Proteomes" id="UP000540989">
    <property type="component" value="Unassembled WGS sequence"/>
</dbReference>
<keyword evidence="2" id="KW-0472">Membrane</keyword>
<sequence>MSTTALSTIAEEEASAGHPTWDSPEEVQKQLERVATSVHFRNSKRYPALLRYLVQQSLLGKMDALKERTLGIEVFGRPADYDTNADPVVRITAGEVRKRIAQYYQSPDHGQELRLELPLGSYALRFVPPHVTTPTFTQPTVKNDFELTPEAHLLGSPLPIVAPLIPENIASLQQPQIPPANAKGFPLRSRRMQTILALGTLVALALCSVALVDVVNSRRQEAGMTYFWGPILRSKGPAMIVLGVHSFDIHGNDFSPTSLAQLPEGGETALSTMIRSNMVSVSDVVSYSEVVSVLAKHSLPLHTQSAAETTIEEFRRGPIVLIGGFDNMWTMRLTSSLRFRFVALSNSLHEI</sequence>
<evidence type="ECO:0000256" key="1">
    <source>
        <dbReference type="SAM" id="MobiDB-lite"/>
    </source>
</evidence>
<gene>
    <name evidence="3" type="ORF">HDF16_004008</name>
</gene>
<evidence type="ECO:0008006" key="5">
    <source>
        <dbReference type="Google" id="ProtNLM"/>
    </source>
</evidence>
<evidence type="ECO:0000313" key="4">
    <source>
        <dbReference type="Proteomes" id="UP000540989"/>
    </source>
</evidence>
<name>A0A7W8E6I7_9BACT</name>
<evidence type="ECO:0000313" key="3">
    <source>
        <dbReference type="EMBL" id="MBB5059285.1"/>
    </source>
</evidence>
<dbReference type="EMBL" id="JACHIP010000005">
    <property type="protein sequence ID" value="MBB5059285.1"/>
    <property type="molecule type" value="Genomic_DNA"/>
</dbReference>
<evidence type="ECO:0000256" key="2">
    <source>
        <dbReference type="SAM" id="Phobius"/>
    </source>
</evidence>
<keyword evidence="2" id="KW-0812">Transmembrane</keyword>
<accession>A0A7W8E6I7</accession>
<organism evidence="3 4">
    <name type="scientific">Granulicella aggregans</name>
    <dbReference type="NCBI Taxonomy" id="474949"/>
    <lineage>
        <taxon>Bacteria</taxon>
        <taxon>Pseudomonadati</taxon>
        <taxon>Acidobacteriota</taxon>
        <taxon>Terriglobia</taxon>
        <taxon>Terriglobales</taxon>
        <taxon>Acidobacteriaceae</taxon>
        <taxon>Granulicella</taxon>
    </lineage>
</organism>
<protein>
    <recommendedName>
        <fullName evidence="5">Adenylate cyclase</fullName>
    </recommendedName>
</protein>
<dbReference type="AlphaFoldDB" id="A0A7W8E6I7"/>
<feature type="region of interest" description="Disordered" evidence="1">
    <location>
        <begin position="1"/>
        <end position="23"/>
    </location>
</feature>
<reference evidence="3 4" key="1">
    <citation type="submission" date="2020-08" db="EMBL/GenBank/DDBJ databases">
        <title>Genomic Encyclopedia of Type Strains, Phase IV (KMG-V): Genome sequencing to study the core and pangenomes of soil and plant-associated prokaryotes.</title>
        <authorList>
            <person name="Whitman W."/>
        </authorList>
    </citation>
    <scope>NUCLEOTIDE SEQUENCE [LARGE SCALE GENOMIC DNA]</scope>
    <source>
        <strain evidence="3 4">M8UP14</strain>
    </source>
</reference>
<dbReference type="RefSeq" id="WP_184220465.1">
    <property type="nucleotide sequence ID" value="NZ_JACHIP010000005.1"/>
</dbReference>